<evidence type="ECO:0000313" key="4">
    <source>
        <dbReference type="Proteomes" id="UP000288805"/>
    </source>
</evidence>
<gene>
    <name evidence="3" type="ORF">CK203_073304</name>
</gene>
<dbReference type="Proteomes" id="UP000288805">
    <property type="component" value="Unassembled WGS sequence"/>
</dbReference>
<reference evidence="3 4" key="1">
    <citation type="journal article" date="2018" name="PLoS Genet.">
        <title>Population sequencing reveals clonal diversity and ancestral inbreeding in the grapevine cultivar Chardonnay.</title>
        <authorList>
            <person name="Roach M.J."/>
            <person name="Johnson D.L."/>
            <person name="Bohlmann J."/>
            <person name="van Vuuren H.J."/>
            <person name="Jones S.J."/>
            <person name="Pretorius I.S."/>
            <person name="Schmidt S.A."/>
            <person name="Borneman A.R."/>
        </authorList>
    </citation>
    <scope>NUCLEOTIDE SEQUENCE [LARGE SCALE GENOMIC DNA]</scope>
    <source>
        <strain evidence="4">cv. Chardonnay</strain>
        <tissue evidence="3">Leaf</tissue>
    </source>
</reference>
<dbReference type="PANTHER" id="PTHR33601:SF21">
    <property type="entry name" value="PROTEIN LITTLE ZIPPER 1-LIKE"/>
    <property type="match status" value="1"/>
</dbReference>
<organism evidence="3 4">
    <name type="scientific">Vitis vinifera</name>
    <name type="common">Grape</name>
    <dbReference type="NCBI Taxonomy" id="29760"/>
    <lineage>
        <taxon>Eukaryota</taxon>
        <taxon>Viridiplantae</taxon>
        <taxon>Streptophyta</taxon>
        <taxon>Embryophyta</taxon>
        <taxon>Tracheophyta</taxon>
        <taxon>Spermatophyta</taxon>
        <taxon>Magnoliopsida</taxon>
        <taxon>eudicotyledons</taxon>
        <taxon>Gunneridae</taxon>
        <taxon>Pentapetalae</taxon>
        <taxon>rosids</taxon>
        <taxon>Vitales</taxon>
        <taxon>Vitaceae</taxon>
        <taxon>Viteae</taxon>
        <taxon>Vitis</taxon>
    </lineage>
</organism>
<proteinExistence type="predicted"/>
<name>A0A438ESN8_VITVI</name>
<keyword evidence="1" id="KW-0175">Coiled coil</keyword>
<accession>A0A438ESN8</accession>
<evidence type="ECO:0000256" key="2">
    <source>
        <dbReference type="SAM" id="MobiDB-lite"/>
    </source>
</evidence>
<dbReference type="PANTHER" id="PTHR33601">
    <property type="entry name" value="PROTEIN LITTLE ZIPPER 4"/>
    <property type="match status" value="1"/>
</dbReference>
<feature type="region of interest" description="Disordered" evidence="2">
    <location>
        <begin position="1"/>
        <end position="22"/>
    </location>
</feature>
<protein>
    <submittedName>
        <fullName evidence="3">Uncharacterized protein</fullName>
    </submittedName>
</protein>
<dbReference type="InterPro" id="IPR039312">
    <property type="entry name" value="ZPR"/>
</dbReference>
<feature type="compositionally biased region" description="Basic residues" evidence="2">
    <location>
        <begin position="13"/>
        <end position="22"/>
    </location>
</feature>
<feature type="coiled-coil region" evidence="1">
    <location>
        <begin position="43"/>
        <end position="70"/>
    </location>
</feature>
<dbReference type="EMBL" id="QGNW01001194">
    <property type="protein sequence ID" value="RVW50712.1"/>
    <property type="molecule type" value="Genomic_DNA"/>
</dbReference>
<dbReference type="AlphaFoldDB" id="A0A438ESN8"/>
<evidence type="ECO:0000313" key="3">
    <source>
        <dbReference type="EMBL" id="RVW50712.1"/>
    </source>
</evidence>
<comment type="caution">
    <text evidence="3">The sequence shown here is derived from an EMBL/GenBank/DDBJ whole genome shotgun (WGS) entry which is preliminary data.</text>
</comment>
<sequence length="76" mass="9268">MCMSTAEWIPSRPRTKRSKVQVHRLTRRRRCEVQVEKDMELKNLKLYLENRNIMEENEKLRKKATLLHQENLAFDV</sequence>
<evidence type="ECO:0000256" key="1">
    <source>
        <dbReference type="SAM" id="Coils"/>
    </source>
</evidence>